<sequence length="345" mass="37285">MNAHTLVYSGVALACAAMLGSCASGAKEEAEKKAAEQRALLVESAHADRRLMEARIGAQESGADTQHPELFSQIQDVERQSTDAKIEGDLKKAAGVASEAADKYEILRNRVEVADLQSKIQTHQLAQYDGDSANAAEESWKKALELYETDSAQCLQSTVEALESYRKVAHEGFGRLLPDMKARAGAAKTDVGGLKVAVELRPQLEEADSQYQEAREAEEVNARAKAFSGYHRALEIYTELGKVVRLKKTEAEKALQSAKTKQKASSDLARSADKSAPLPENAQGFSKEPIEVEPLPNDRLNTTQADESAPIPISDTSSPSRVQSRGVEDGGRSPKSSMNEEGASR</sequence>
<feature type="compositionally biased region" description="Polar residues" evidence="1">
    <location>
        <begin position="314"/>
        <end position="323"/>
    </location>
</feature>
<gene>
    <name evidence="3" type="primary">tmpA</name>
    <name evidence="3" type="ordered locus">TPASS_0768</name>
</gene>
<evidence type="ECO:0000256" key="2">
    <source>
        <dbReference type="SAM" id="SignalP"/>
    </source>
</evidence>
<evidence type="ECO:0000256" key="1">
    <source>
        <dbReference type="SAM" id="MobiDB-lite"/>
    </source>
</evidence>
<dbReference type="EMBL" id="CP000805">
    <property type="protein sequence ID" value="ACD71186.1"/>
    <property type="molecule type" value="Genomic_DNA"/>
</dbReference>
<dbReference type="PATRIC" id="fig|455434.6.peg.757"/>
<dbReference type="KEGG" id="tpp:TPASS_0768"/>
<feature type="signal peptide" evidence="2">
    <location>
        <begin position="1"/>
        <end position="26"/>
    </location>
</feature>
<dbReference type="RefSeq" id="WP_010882213.1">
    <property type="nucleotide sequence ID" value="NC_010741.1"/>
</dbReference>
<dbReference type="GeneID" id="93876534"/>
<name>A0A0H3BL77_TREPS</name>
<dbReference type="Proteomes" id="UP000001202">
    <property type="component" value="Chromosome"/>
</dbReference>
<feature type="chain" id="PRO_5002605336" evidence="2">
    <location>
        <begin position="27"/>
        <end position="345"/>
    </location>
</feature>
<dbReference type="SMR" id="A0A0H3BL77"/>
<dbReference type="AlphaFoldDB" id="A0A0H3BL77"/>
<evidence type="ECO:0000313" key="3">
    <source>
        <dbReference type="EMBL" id="ACD71186.1"/>
    </source>
</evidence>
<reference evidence="3 4" key="1">
    <citation type="journal article" date="2008" name="BMC Microbiol.">
        <title>Complete genome sequence of Treponema pallidum ssp. pallidum strain SS14 determined with oligonucleotide arrays.</title>
        <authorList>
            <person name="Matejkova P."/>
            <person name="Strouhal M."/>
            <person name="Smajs D."/>
            <person name="Norris S.J."/>
            <person name="Palzkill T."/>
            <person name="Petrosino J.F."/>
            <person name="Sodergren E."/>
            <person name="Norton J.E."/>
            <person name="Singh J."/>
            <person name="Richmond T.A."/>
            <person name="Molla M.N."/>
            <person name="Albert T.J."/>
            <person name="Weinstock G.M."/>
        </authorList>
    </citation>
    <scope>NUCLEOTIDE SEQUENCE [LARGE SCALE GENOMIC DNA]</scope>
    <source>
        <strain evidence="3 4">SS14</strain>
    </source>
</reference>
<feature type="region of interest" description="Disordered" evidence="1">
    <location>
        <begin position="256"/>
        <end position="345"/>
    </location>
</feature>
<accession>A0A0H3BL77</accession>
<evidence type="ECO:0000313" key="4">
    <source>
        <dbReference type="Proteomes" id="UP000001202"/>
    </source>
</evidence>
<protein>
    <submittedName>
        <fullName evidence="3">Membrane protein</fullName>
    </submittedName>
</protein>
<organism evidence="3 4">
    <name type="scientific">Treponema pallidum subsp. pallidum (strain SS14)</name>
    <dbReference type="NCBI Taxonomy" id="455434"/>
    <lineage>
        <taxon>Bacteria</taxon>
        <taxon>Pseudomonadati</taxon>
        <taxon>Spirochaetota</taxon>
        <taxon>Spirochaetia</taxon>
        <taxon>Spirochaetales</taxon>
        <taxon>Treponemataceae</taxon>
        <taxon>Treponema</taxon>
    </lineage>
</organism>
<keyword evidence="2" id="KW-0732">Signal</keyword>
<proteinExistence type="predicted"/>